<dbReference type="InterPro" id="IPR018389">
    <property type="entry name" value="DctP_fam"/>
</dbReference>
<protein>
    <submittedName>
        <fullName evidence="1">TRAP transporter substrate-binding protein</fullName>
    </submittedName>
</protein>
<proteinExistence type="predicted"/>
<dbReference type="KEGG" id="trb:HB776_19925"/>
<gene>
    <name evidence="1" type="ORF">HB776_19925</name>
</gene>
<name>A0A7G6U2I9_9BRAD</name>
<dbReference type="CDD" id="cd13671">
    <property type="entry name" value="PBP2_TRAP_SBP_like_3"/>
    <property type="match status" value="1"/>
</dbReference>
<dbReference type="PIRSF" id="PIRSF006470">
    <property type="entry name" value="DctB"/>
    <property type="match status" value="1"/>
</dbReference>
<dbReference type="InterPro" id="IPR006311">
    <property type="entry name" value="TAT_signal"/>
</dbReference>
<evidence type="ECO:0000313" key="2">
    <source>
        <dbReference type="Proteomes" id="UP000515291"/>
    </source>
</evidence>
<dbReference type="PANTHER" id="PTHR33376:SF2">
    <property type="entry name" value="DICARBOXYLATE-BINDING PERIPLASMIC PROTEIN"/>
    <property type="match status" value="1"/>
</dbReference>
<dbReference type="PROSITE" id="PS51318">
    <property type="entry name" value="TAT"/>
    <property type="match status" value="1"/>
</dbReference>
<dbReference type="Gene3D" id="3.40.190.170">
    <property type="entry name" value="Bacterial extracellular solute-binding protein, family 7"/>
    <property type="match status" value="1"/>
</dbReference>
<dbReference type="PANTHER" id="PTHR33376">
    <property type="match status" value="1"/>
</dbReference>
<dbReference type="AlphaFoldDB" id="A0A7G6U2I9"/>
<dbReference type="InterPro" id="IPR038404">
    <property type="entry name" value="TRAP_DctP_sf"/>
</dbReference>
<sequence length="334" mass="36405">MKRRDVVKGGLAALAVGATGLGRFTPAQAQTKMVLKASDVHPLGYPTVESVVRMGKKLDAATSGRLTIQMFPSMQLGGEKEAIEQAQVGALQIARISVGAVGPVVDDVNVFNMPFVFRDSKHMEAVLDGEIGTELLNKITANEKTGLVALGWMNAGSRNIYNSKRPIKTLADLKGLKIRMIGNPLFIDTMNALGGNGVAMGFDQVFSAMQTGVVDGAENNLPSFVAQNHFQVAKYFSMTEHLIIPELLVFSKASWAKLTPDDQALLKKFGREAQLEQRVLWYEAEKTALDKMKEVGTDIVTSIDKQPFRDAVKPVWDKYGAKYAEMTKRIAAVS</sequence>
<dbReference type="Pfam" id="PF03480">
    <property type="entry name" value="DctP"/>
    <property type="match status" value="1"/>
</dbReference>
<dbReference type="EMBL" id="CP050292">
    <property type="protein sequence ID" value="QND73221.1"/>
    <property type="molecule type" value="Genomic_DNA"/>
</dbReference>
<dbReference type="RefSeq" id="WP_093757160.1">
    <property type="nucleotide sequence ID" value="NZ_CP050292.1"/>
</dbReference>
<dbReference type="Proteomes" id="UP000515291">
    <property type="component" value="Chromosome"/>
</dbReference>
<dbReference type="NCBIfam" id="TIGR00787">
    <property type="entry name" value="dctP"/>
    <property type="match status" value="1"/>
</dbReference>
<dbReference type="NCBIfam" id="NF037995">
    <property type="entry name" value="TRAP_S1"/>
    <property type="match status" value="1"/>
</dbReference>
<dbReference type="InterPro" id="IPR004682">
    <property type="entry name" value="TRAP_DctP"/>
</dbReference>
<dbReference type="GO" id="GO:0055085">
    <property type="term" value="P:transmembrane transport"/>
    <property type="evidence" value="ECO:0007669"/>
    <property type="project" value="InterPro"/>
</dbReference>
<accession>A0A7G6U2I9</accession>
<evidence type="ECO:0000313" key="1">
    <source>
        <dbReference type="EMBL" id="QND73221.1"/>
    </source>
</evidence>
<organism evidence="1 2">
    <name type="scientific">Tardiphaga robiniae</name>
    <dbReference type="NCBI Taxonomy" id="943830"/>
    <lineage>
        <taxon>Bacteria</taxon>
        <taxon>Pseudomonadati</taxon>
        <taxon>Pseudomonadota</taxon>
        <taxon>Alphaproteobacteria</taxon>
        <taxon>Hyphomicrobiales</taxon>
        <taxon>Nitrobacteraceae</taxon>
        <taxon>Tardiphaga</taxon>
    </lineage>
</organism>
<dbReference type="GO" id="GO:0030288">
    <property type="term" value="C:outer membrane-bounded periplasmic space"/>
    <property type="evidence" value="ECO:0007669"/>
    <property type="project" value="InterPro"/>
</dbReference>
<dbReference type="GO" id="GO:0030246">
    <property type="term" value="F:carbohydrate binding"/>
    <property type="evidence" value="ECO:0007669"/>
    <property type="project" value="TreeGrafter"/>
</dbReference>
<reference evidence="2" key="1">
    <citation type="journal article" date="2020" name="Mol. Plant Microbe">
        <title>Rhizobial microsymbionts of the narrowly endemic Oxytropis species growing in Kamchatka are characterized by significant genetic diversity and possess a set of genes that are associated with T3SS and T6SS secretion systems and can affect the development of symbiosis.</title>
        <authorList>
            <person name="Safronova V."/>
            <person name="Guro P."/>
            <person name="Sazanova A."/>
            <person name="Kuznetsova I."/>
            <person name="Belimov A."/>
            <person name="Yakubov V."/>
            <person name="Chirak E."/>
            <person name="Afonin A."/>
            <person name="Gogolev Y."/>
            <person name="Andronov E."/>
            <person name="Tikhonovich I."/>
        </authorList>
    </citation>
    <scope>NUCLEOTIDE SEQUENCE [LARGE SCALE GENOMIC DNA]</scope>
    <source>
        <strain evidence="2">581</strain>
    </source>
</reference>